<evidence type="ECO:0000313" key="2">
    <source>
        <dbReference type="Proteomes" id="UP000190831"/>
    </source>
</evidence>
<keyword evidence="2" id="KW-1185">Reference proteome</keyword>
<evidence type="ECO:0000313" key="1">
    <source>
        <dbReference type="EMBL" id="SCW00382.1"/>
    </source>
</evidence>
<dbReference type="OrthoDB" id="3997736at2759"/>
<protein>
    <submittedName>
        <fullName evidence="1">LAFE_0C02960g1_1</fullName>
    </submittedName>
</protein>
<accession>A0A1G4M945</accession>
<dbReference type="Proteomes" id="UP000190831">
    <property type="component" value="Chromosome C"/>
</dbReference>
<dbReference type="OMA" id="LPDPMEY"/>
<reference evidence="1 2" key="1">
    <citation type="submission" date="2016-03" db="EMBL/GenBank/DDBJ databases">
        <authorList>
            <person name="Devillers H."/>
        </authorList>
    </citation>
    <scope>NUCLEOTIDE SEQUENCE [LARGE SCALE GENOMIC DNA]</scope>
    <source>
        <strain evidence="1">CBS 6772</strain>
    </source>
</reference>
<name>A0A1G4M945_LACFM</name>
<gene>
    <name evidence="1" type="ORF">LAFE_0C02960G</name>
</gene>
<dbReference type="EMBL" id="LT598485">
    <property type="protein sequence ID" value="SCW00382.1"/>
    <property type="molecule type" value="Genomic_DNA"/>
</dbReference>
<dbReference type="AlphaFoldDB" id="A0A1G4M945"/>
<organism evidence="1 2">
    <name type="scientific">Lachancea fermentati</name>
    <name type="common">Zygosaccharomyces fermentati</name>
    <dbReference type="NCBI Taxonomy" id="4955"/>
    <lineage>
        <taxon>Eukaryota</taxon>
        <taxon>Fungi</taxon>
        <taxon>Dikarya</taxon>
        <taxon>Ascomycota</taxon>
        <taxon>Saccharomycotina</taxon>
        <taxon>Saccharomycetes</taxon>
        <taxon>Saccharomycetales</taxon>
        <taxon>Saccharomycetaceae</taxon>
        <taxon>Lachancea</taxon>
    </lineage>
</organism>
<sequence>MFKAGCRWCGPKPQGLIKRNYIRPPTYFNKPGLAGQPAQNVTTLPLYAPPVKPSKEVRKPFLEIATGIAVLVLSFFALDNYRIRLGLESKLEDQLLKIKSAQELYNKQINAQRKKRELQILNERKQMQMRQMKISLHVALLRKQLLDHDIQPVSIEDALQEYEKSVRMENSISNVSGTSLWVIDDSPTKAFVPNAREYDSKKENS</sequence>
<proteinExistence type="predicted"/>